<keyword evidence="1" id="KW-0812">Transmembrane</keyword>
<name>A0AA39WPW9_9PEZI</name>
<keyword evidence="1" id="KW-0472">Membrane</keyword>
<dbReference type="Pfam" id="PF11917">
    <property type="entry name" value="DUF3435"/>
    <property type="match status" value="1"/>
</dbReference>
<evidence type="ECO:0000256" key="1">
    <source>
        <dbReference type="SAM" id="Phobius"/>
    </source>
</evidence>
<dbReference type="Proteomes" id="UP001175000">
    <property type="component" value="Unassembled WGS sequence"/>
</dbReference>
<organism evidence="2 3">
    <name type="scientific">Immersiella caudata</name>
    <dbReference type="NCBI Taxonomy" id="314043"/>
    <lineage>
        <taxon>Eukaryota</taxon>
        <taxon>Fungi</taxon>
        <taxon>Dikarya</taxon>
        <taxon>Ascomycota</taxon>
        <taxon>Pezizomycotina</taxon>
        <taxon>Sordariomycetes</taxon>
        <taxon>Sordariomycetidae</taxon>
        <taxon>Sordariales</taxon>
        <taxon>Lasiosphaeriaceae</taxon>
        <taxon>Immersiella</taxon>
    </lineage>
</organism>
<feature type="non-terminal residue" evidence="2">
    <location>
        <position position="1"/>
    </location>
</feature>
<reference evidence="2" key="1">
    <citation type="submission" date="2023-06" db="EMBL/GenBank/DDBJ databases">
        <title>Genome-scale phylogeny and comparative genomics of the fungal order Sordariales.</title>
        <authorList>
            <consortium name="Lawrence Berkeley National Laboratory"/>
            <person name="Hensen N."/>
            <person name="Bonometti L."/>
            <person name="Westerberg I."/>
            <person name="Brannstrom I.O."/>
            <person name="Guillou S."/>
            <person name="Cros-Aarteil S."/>
            <person name="Calhoun S."/>
            <person name="Haridas S."/>
            <person name="Kuo A."/>
            <person name="Mondo S."/>
            <person name="Pangilinan J."/>
            <person name="Riley R."/>
            <person name="Labutti K."/>
            <person name="Andreopoulos B."/>
            <person name="Lipzen A."/>
            <person name="Chen C."/>
            <person name="Yanf M."/>
            <person name="Daum C."/>
            <person name="Ng V."/>
            <person name="Clum A."/>
            <person name="Steindorff A."/>
            <person name="Ohm R."/>
            <person name="Martin F."/>
            <person name="Silar P."/>
            <person name="Natvig D."/>
            <person name="Lalanne C."/>
            <person name="Gautier V."/>
            <person name="Ament-Velasquez S.L."/>
            <person name="Kruys A."/>
            <person name="Hutchinson M.I."/>
            <person name="Powell A.J."/>
            <person name="Barry K."/>
            <person name="Miller A.N."/>
            <person name="Grigoriev I.V."/>
            <person name="Debuchy R."/>
            <person name="Gladieux P."/>
            <person name="Thoren M.H."/>
            <person name="Johannesson H."/>
        </authorList>
    </citation>
    <scope>NUCLEOTIDE SEQUENCE</scope>
    <source>
        <strain evidence="2">CBS 606.72</strain>
    </source>
</reference>
<feature type="transmembrane region" description="Helical" evidence="1">
    <location>
        <begin position="20"/>
        <end position="41"/>
    </location>
</feature>
<sequence length="74" mass="8728">VNTTLRTTKKSFGLGELRILYVLFLLLLALINVYPTLVFLLRFKDIRVVLTRDLNSSLYKILIKFTLKFTKMYL</sequence>
<dbReference type="InterPro" id="IPR021842">
    <property type="entry name" value="DUF3435"/>
</dbReference>
<dbReference type="AlphaFoldDB" id="A0AA39WPW9"/>
<evidence type="ECO:0000313" key="3">
    <source>
        <dbReference type="Proteomes" id="UP001175000"/>
    </source>
</evidence>
<evidence type="ECO:0000313" key="2">
    <source>
        <dbReference type="EMBL" id="KAK0619419.1"/>
    </source>
</evidence>
<keyword evidence="3" id="KW-1185">Reference proteome</keyword>
<gene>
    <name evidence="2" type="ORF">B0T14DRAFT_584940</name>
</gene>
<dbReference type="EMBL" id="JAULSU010000004">
    <property type="protein sequence ID" value="KAK0619419.1"/>
    <property type="molecule type" value="Genomic_DNA"/>
</dbReference>
<proteinExistence type="predicted"/>
<keyword evidence="1" id="KW-1133">Transmembrane helix</keyword>
<accession>A0AA39WPW9</accession>
<protein>
    <submittedName>
        <fullName evidence="2">Uncharacterized protein</fullName>
    </submittedName>
</protein>
<comment type="caution">
    <text evidence="2">The sequence shown here is derived from an EMBL/GenBank/DDBJ whole genome shotgun (WGS) entry which is preliminary data.</text>
</comment>